<evidence type="ECO:0000313" key="5">
    <source>
        <dbReference type="Proteomes" id="UP000463883"/>
    </source>
</evidence>
<accession>A0A6P1MCS6</accession>
<dbReference type="InterPro" id="IPR000160">
    <property type="entry name" value="GGDEF_dom"/>
</dbReference>
<dbReference type="GO" id="GO:0006355">
    <property type="term" value="P:regulation of DNA-templated transcription"/>
    <property type="evidence" value="ECO:0007669"/>
    <property type="project" value="InterPro"/>
</dbReference>
<dbReference type="InterPro" id="IPR043128">
    <property type="entry name" value="Rev_trsase/Diguanyl_cyclase"/>
</dbReference>
<dbReference type="InterPro" id="IPR001610">
    <property type="entry name" value="PAC"/>
</dbReference>
<organism evidence="4 5">
    <name type="scientific">Aminipila terrae</name>
    <dbReference type="NCBI Taxonomy" id="2697030"/>
    <lineage>
        <taxon>Bacteria</taxon>
        <taxon>Bacillati</taxon>
        <taxon>Bacillota</taxon>
        <taxon>Clostridia</taxon>
        <taxon>Peptostreptococcales</taxon>
        <taxon>Anaerovoracaceae</taxon>
        <taxon>Aminipila</taxon>
    </lineage>
</organism>
<dbReference type="PANTHER" id="PTHR45138">
    <property type="entry name" value="REGULATORY COMPONENTS OF SENSORY TRANSDUCTION SYSTEM"/>
    <property type="match status" value="1"/>
</dbReference>
<dbReference type="EMBL" id="CP047591">
    <property type="protein sequence ID" value="QHI71641.1"/>
    <property type="molecule type" value="Genomic_DNA"/>
</dbReference>
<dbReference type="Gene3D" id="3.30.70.270">
    <property type="match status" value="1"/>
</dbReference>
<gene>
    <name evidence="4" type="ORF">Ami3637_03910</name>
</gene>
<feature type="domain" description="PAS" evidence="1">
    <location>
        <begin position="6"/>
        <end position="76"/>
    </location>
</feature>
<dbReference type="Pfam" id="PF00989">
    <property type="entry name" value="PAS"/>
    <property type="match status" value="1"/>
</dbReference>
<dbReference type="CDD" id="cd01949">
    <property type="entry name" value="GGDEF"/>
    <property type="match status" value="1"/>
</dbReference>
<protein>
    <submittedName>
        <fullName evidence="4">Diguanylate cyclase</fullName>
    </submittedName>
</protein>
<dbReference type="NCBIfam" id="TIGR00229">
    <property type="entry name" value="sensory_box"/>
    <property type="match status" value="1"/>
</dbReference>
<dbReference type="AlphaFoldDB" id="A0A6P1MCS6"/>
<dbReference type="InterPro" id="IPR035965">
    <property type="entry name" value="PAS-like_dom_sf"/>
</dbReference>
<dbReference type="InterPro" id="IPR029787">
    <property type="entry name" value="Nucleotide_cyclase"/>
</dbReference>
<dbReference type="FunFam" id="3.30.70.270:FF:000001">
    <property type="entry name" value="Diguanylate cyclase domain protein"/>
    <property type="match status" value="1"/>
</dbReference>
<dbReference type="InterPro" id="IPR013767">
    <property type="entry name" value="PAS_fold"/>
</dbReference>
<dbReference type="SMART" id="SM00267">
    <property type="entry name" value="GGDEF"/>
    <property type="match status" value="1"/>
</dbReference>
<reference evidence="4 5" key="1">
    <citation type="submission" date="2020-01" db="EMBL/GenBank/DDBJ databases">
        <title>Genomic analysis of Aminipila sp. CBA3637.</title>
        <authorList>
            <person name="Kim Y.B."/>
            <person name="Roh S.W."/>
        </authorList>
    </citation>
    <scope>NUCLEOTIDE SEQUENCE [LARGE SCALE GENOMIC DNA]</scope>
    <source>
        <strain evidence="4 5">CBA3637</strain>
    </source>
</reference>
<dbReference type="SUPFAM" id="SSF55073">
    <property type="entry name" value="Nucleotide cyclase"/>
    <property type="match status" value="1"/>
</dbReference>
<evidence type="ECO:0000259" key="2">
    <source>
        <dbReference type="PROSITE" id="PS50113"/>
    </source>
</evidence>
<dbReference type="GO" id="GO:0052621">
    <property type="term" value="F:diguanylate cyclase activity"/>
    <property type="evidence" value="ECO:0007669"/>
    <property type="project" value="TreeGrafter"/>
</dbReference>
<evidence type="ECO:0000313" key="4">
    <source>
        <dbReference type="EMBL" id="QHI71641.1"/>
    </source>
</evidence>
<dbReference type="PANTHER" id="PTHR45138:SF9">
    <property type="entry name" value="DIGUANYLATE CYCLASE DGCM-RELATED"/>
    <property type="match status" value="1"/>
</dbReference>
<keyword evidence="5" id="KW-1185">Reference proteome</keyword>
<evidence type="ECO:0000259" key="1">
    <source>
        <dbReference type="PROSITE" id="PS50112"/>
    </source>
</evidence>
<dbReference type="CDD" id="cd00130">
    <property type="entry name" value="PAS"/>
    <property type="match status" value="1"/>
</dbReference>
<dbReference type="RefSeq" id="WP_162361415.1">
    <property type="nucleotide sequence ID" value="NZ_CP047591.1"/>
</dbReference>
<dbReference type="Proteomes" id="UP000463883">
    <property type="component" value="Chromosome"/>
</dbReference>
<dbReference type="SUPFAM" id="SSF55785">
    <property type="entry name" value="PYP-like sensor domain (PAS domain)"/>
    <property type="match status" value="1"/>
</dbReference>
<proteinExistence type="predicted"/>
<feature type="domain" description="GGDEF" evidence="3">
    <location>
        <begin position="180"/>
        <end position="308"/>
    </location>
</feature>
<evidence type="ECO:0000259" key="3">
    <source>
        <dbReference type="PROSITE" id="PS50887"/>
    </source>
</evidence>
<dbReference type="PROSITE" id="PS50112">
    <property type="entry name" value="PAS"/>
    <property type="match status" value="1"/>
</dbReference>
<dbReference type="SMART" id="SM00091">
    <property type="entry name" value="PAS"/>
    <property type="match status" value="1"/>
</dbReference>
<dbReference type="InterPro" id="IPR000700">
    <property type="entry name" value="PAS-assoc_C"/>
</dbReference>
<dbReference type="InterPro" id="IPR000014">
    <property type="entry name" value="PAS"/>
</dbReference>
<dbReference type="Gene3D" id="3.30.450.20">
    <property type="entry name" value="PAS domain"/>
    <property type="match status" value="1"/>
</dbReference>
<sequence>MYNIKEYNRYKYVLENIKDIIWEMDASLVFTFVSEASEETAGYKAEELVGRCMLDFLTPESKNYVAQKWRERFTGTENLKKIILYDVQFVCKDGSLIWVEVSVKPIINNDKLMGYIGVTRDISEKKSHEEELKKYIEELKYANKRLEEMATFDMLTGAYNRRKFEYFVKMSIEKKENSGISFCIIMFDIDFFKKVNDTFGHREGDRILKEITAIVKSSLREQDKVFRWGGEEFIILLPELPLERTEEIAESLRKAVEQNDFGIKNHPVTISLGIGEYVINDSIEQFVSRVDNGLLKAKSTGRNRVIIG</sequence>
<dbReference type="NCBIfam" id="TIGR00254">
    <property type="entry name" value="GGDEF"/>
    <property type="match status" value="1"/>
</dbReference>
<feature type="domain" description="PAC" evidence="2">
    <location>
        <begin position="83"/>
        <end position="134"/>
    </location>
</feature>
<dbReference type="PROSITE" id="PS50887">
    <property type="entry name" value="GGDEF"/>
    <property type="match status" value="1"/>
</dbReference>
<dbReference type="InterPro" id="IPR050469">
    <property type="entry name" value="Diguanylate_Cyclase"/>
</dbReference>
<dbReference type="PROSITE" id="PS50113">
    <property type="entry name" value="PAC"/>
    <property type="match status" value="1"/>
</dbReference>
<dbReference type="SMART" id="SM00086">
    <property type="entry name" value="PAC"/>
    <property type="match status" value="1"/>
</dbReference>
<dbReference type="KEGG" id="amic:Ami3637_03910"/>
<dbReference type="Pfam" id="PF00990">
    <property type="entry name" value="GGDEF"/>
    <property type="match status" value="1"/>
</dbReference>
<name>A0A6P1MCS6_9FIRM</name>